<evidence type="ECO:0000256" key="1">
    <source>
        <dbReference type="SAM" id="SignalP"/>
    </source>
</evidence>
<reference evidence="2" key="1">
    <citation type="submission" date="2023-07" db="EMBL/GenBank/DDBJ databases">
        <title>Sequencing the genomes of 1000 actinobacteria strains.</title>
        <authorList>
            <person name="Klenk H.-P."/>
        </authorList>
    </citation>
    <scope>NUCLEOTIDE SEQUENCE</scope>
    <source>
        <strain evidence="2">DSM 44707</strain>
    </source>
</reference>
<evidence type="ECO:0008006" key="4">
    <source>
        <dbReference type="Google" id="ProtNLM"/>
    </source>
</evidence>
<dbReference type="Proteomes" id="UP001183643">
    <property type="component" value="Unassembled WGS sequence"/>
</dbReference>
<comment type="caution">
    <text evidence="2">The sequence shown here is derived from an EMBL/GenBank/DDBJ whole genome shotgun (WGS) entry which is preliminary data.</text>
</comment>
<sequence>MPRSLTAITAAVTLSALLAGCATVPGGTAAPAPSISSAPAVDPKAALASAFAAMEEGRYAYDIAYDPGVGGTVLVDNDSGSIHATVTITGEDDSSMTFEYHITDEFLFMKMDMSAIAAELGGGPVPEGLDGRKWIRISPERAGGLTESMDQIALDPAYVERSIRTITQRTPHTFSGTIDLTTLTPKRFGRLDQDPETKAFEDAAKNVPFRAETDVKGRISVFTATVEVDGEPMIMSLQFRGWGEVAFPPVPGPGTYVDPPAGFSGAEVTA</sequence>
<dbReference type="RefSeq" id="WP_310375559.1">
    <property type="nucleotide sequence ID" value="NZ_JAVDYB010000001.1"/>
</dbReference>
<proteinExistence type="predicted"/>
<evidence type="ECO:0000313" key="3">
    <source>
        <dbReference type="Proteomes" id="UP001183643"/>
    </source>
</evidence>
<organism evidence="2 3">
    <name type="scientific">Catenuloplanes atrovinosus</name>
    <dbReference type="NCBI Taxonomy" id="137266"/>
    <lineage>
        <taxon>Bacteria</taxon>
        <taxon>Bacillati</taxon>
        <taxon>Actinomycetota</taxon>
        <taxon>Actinomycetes</taxon>
        <taxon>Micromonosporales</taxon>
        <taxon>Micromonosporaceae</taxon>
        <taxon>Catenuloplanes</taxon>
    </lineage>
</organism>
<keyword evidence="1" id="KW-0732">Signal</keyword>
<feature type="signal peptide" evidence="1">
    <location>
        <begin position="1"/>
        <end position="29"/>
    </location>
</feature>
<accession>A0AAE3YY20</accession>
<keyword evidence="3" id="KW-1185">Reference proteome</keyword>
<feature type="chain" id="PRO_5042191141" description="LppX_LprAFG lipoprotein" evidence="1">
    <location>
        <begin position="30"/>
        <end position="270"/>
    </location>
</feature>
<protein>
    <recommendedName>
        <fullName evidence="4">LppX_LprAFG lipoprotein</fullName>
    </recommendedName>
</protein>
<dbReference type="EMBL" id="JAVDYB010000001">
    <property type="protein sequence ID" value="MDR7280802.1"/>
    <property type="molecule type" value="Genomic_DNA"/>
</dbReference>
<dbReference type="AlphaFoldDB" id="A0AAE3YY20"/>
<name>A0AAE3YY20_9ACTN</name>
<dbReference type="PROSITE" id="PS51257">
    <property type="entry name" value="PROKAR_LIPOPROTEIN"/>
    <property type="match status" value="1"/>
</dbReference>
<gene>
    <name evidence="2" type="ORF">J2S41_007580</name>
</gene>
<evidence type="ECO:0000313" key="2">
    <source>
        <dbReference type="EMBL" id="MDR7280802.1"/>
    </source>
</evidence>